<feature type="transmembrane region" description="Helical" evidence="6">
    <location>
        <begin position="20"/>
        <end position="44"/>
    </location>
</feature>
<dbReference type="EMBL" id="JAATEJ010000021">
    <property type="protein sequence ID" value="NJP46372.1"/>
    <property type="molecule type" value="Genomic_DNA"/>
</dbReference>
<comment type="caution">
    <text evidence="7">The sequence shown here is derived from an EMBL/GenBank/DDBJ whole genome shotgun (WGS) entry which is preliminary data.</text>
</comment>
<feature type="transmembrane region" description="Helical" evidence="6">
    <location>
        <begin position="349"/>
        <end position="373"/>
    </location>
</feature>
<feature type="transmembrane region" description="Helical" evidence="6">
    <location>
        <begin position="262"/>
        <end position="281"/>
    </location>
</feature>
<sequence length="433" mass="43059">MTADAQRFGIPPWAGRNYRLLVGASFVTGAGNSGATIAAAFAVIESGGDATDVGVVAAARTAAMVVLLLVGGAVADRLPRQRVMALANVVNACSQALFAALVLTGHAALWQMAVLTAVGGGAHAFFAPAAQGLVLATVEAGHAGPAISVYRLATNAAVVGGAALGGALVAAVGAGWVLAADAAGFAVSAVMRARIDTAGAARAAPAGGVLGDLREGWREVVSRPWLWGIVVQFSVVNGMVTAVESVYGPLVSRDHLGGAGPWGLALAAGGLGTACGAVLMVRWKPRRALLVGTLCVFPLALPGAALALLLPAWSLALVMFAGGLAVEVFAVGWMLAMHQEIPADLMSRVAAYDWLGSVAMTPLAVALAGPVAAAFGLRAALWGSSALVVLLTAAVLVLRDVRRLELAPASAGGRAAAGRDAEGAAGLEQGAAA</sequence>
<dbReference type="Proteomes" id="UP000734511">
    <property type="component" value="Unassembled WGS sequence"/>
</dbReference>
<organism evidence="7 8">
    <name type="scientific">Actinacidiphila epipremni</name>
    <dbReference type="NCBI Taxonomy" id="2053013"/>
    <lineage>
        <taxon>Bacteria</taxon>
        <taxon>Bacillati</taxon>
        <taxon>Actinomycetota</taxon>
        <taxon>Actinomycetes</taxon>
        <taxon>Kitasatosporales</taxon>
        <taxon>Streptomycetaceae</taxon>
        <taxon>Actinacidiphila</taxon>
    </lineage>
</organism>
<evidence type="ECO:0000256" key="5">
    <source>
        <dbReference type="ARBA" id="ARBA00023136"/>
    </source>
</evidence>
<keyword evidence="4 6" id="KW-1133">Transmembrane helix</keyword>
<evidence type="ECO:0000256" key="2">
    <source>
        <dbReference type="ARBA" id="ARBA00022475"/>
    </source>
</evidence>
<evidence type="ECO:0000256" key="3">
    <source>
        <dbReference type="ARBA" id="ARBA00022692"/>
    </source>
</evidence>
<feature type="transmembrane region" description="Helical" evidence="6">
    <location>
        <begin position="288"/>
        <end position="310"/>
    </location>
</feature>
<evidence type="ECO:0000256" key="4">
    <source>
        <dbReference type="ARBA" id="ARBA00022989"/>
    </source>
</evidence>
<evidence type="ECO:0000256" key="6">
    <source>
        <dbReference type="SAM" id="Phobius"/>
    </source>
</evidence>
<reference evidence="7 8" key="1">
    <citation type="submission" date="2020-03" db="EMBL/GenBank/DDBJ databases">
        <title>WGS of actinomycetes isolated from Thailand.</title>
        <authorList>
            <person name="Thawai C."/>
        </authorList>
    </citation>
    <scope>NUCLEOTIDE SEQUENCE [LARGE SCALE GENOMIC DNA]</scope>
    <source>
        <strain evidence="7 8">PRB2-1</strain>
    </source>
</reference>
<name>A0ABX0ZUC0_9ACTN</name>
<dbReference type="InterPro" id="IPR036259">
    <property type="entry name" value="MFS_trans_sf"/>
</dbReference>
<dbReference type="InterPro" id="IPR011701">
    <property type="entry name" value="MFS"/>
</dbReference>
<accession>A0ABX0ZUC0</accession>
<dbReference type="Gene3D" id="1.20.1250.20">
    <property type="entry name" value="MFS general substrate transporter like domains"/>
    <property type="match status" value="1"/>
</dbReference>
<dbReference type="PANTHER" id="PTHR23513:SF11">
    <property type="entry name" value="STAPHYLOFERRIN A TRANSPORTER"/>
    <property type="match status" value="1"/>
</dbReference>
<feature type="transmembrane region" description="Helical" evidence="6">
    <location>
        <begin position="379"/>
        <end position="398"/>
    </location>
</feature>
<keyword evidence="5 6" id="KW-0472">Membrane</keyword>
<evidence type="ECO:0000256" key="1">
    <source>
        <dbReference type="ARBA" id="ARBA00004651"/>
    </source>
</evidence>
<dbReference type="PANTHER" id="PTHR23513">
    <property type="entry name" value="INTEGRAL MEMBRANE EFFLUX PROTEIN-RELATED"/>
    <property type="match status" value="1"/>
</dbReference>
<evidence type="ECO:0000313" key="8">
    <source>
        <dbReference type="Proteomes" id="UP000734511"/>
    </source>
</evidence>
<evidence type="ECO:0000313" key="7">
    <source>
        <dbReference type="EMBL" id="NJP46372.1"/>
    </source>
</evidence>
<dbReference type="SUPFAM" id="SSF103473">
    <property type="entry name" value="MFS general substrate transporter"/>
    <property type="match status" value="1"/>
</dbReference>
<feature type="transmembrane region" description="Helical" evidence="6">
    <location>
        <begin position="56"/>
        <end position="75"/>
    </location>
</feature>
<dbReference type="CDD" id="cd06173">
    <property type="entry name" value="MFS_MefA_like"/>
    <property type="match status" value="1"/>
</dbReference>
<feature type="transmembrane region" description="Helical" evidence="6">
    <location>
        <begin position="316"/>
        <end position="337"/>
    </location>
</feature>
<keyword evidence="8" id="KW-1185">Reference proteome</keyword>
<comment type="subcellular location">
    <subcellularLocation>
        <location evidence="1">Cell membrane</location>
        <topology evidence="1">Multi-pass membrane protein</topology>
    </subcellularLocation>
</comment>
<keyword evidence="3 6" id="KW-0812">Transmembrane</keyword>
<feature type="transmembrane region" description="Helical" evidence="6">
    <location>
        <begin position="96"/>
        <end position="118"/>
    </location>
</feature>
<protein>
    <submittedName>
        <fullName evidence="7">MFS transporter</fullName>
    </submittedName>
</protein>
<feature type="transmembrane region" description="Helical" evidence="6">
    <location>
        <begin position="162"/>
        <end position="187"/>
    </location>
</feature>
<gene>
    <name evidence="7" type="ORF">HCN08_23615</name>
</gene>
<proteinExistence type="predicted"/>
<keyword evidence="2" id="KW-1003">Cell membrane</keyword>
<dbReference type="Pfam" id="PF07690">
    <property type="entry name" value="MFS_1"/>
    <property type="match status" value="1"/>
</dbReference>
<dbReference type="RefSeq" id="WP_167985231.1">
    <property type="nucleotide sequence ID" value="NZ_JAATEJ010000021.1"/>
</dbReference>